<evidence type="ECO:0000256" key="1">
    <source>
        <dbReference type="SAM" id="MobiDB-lite"/>
    </source>
</evidence>
<dbReference type="Proteomes" id="UP000887575">
    <property type="component" value="Unassembled WGS sequence"/>
</dbReference>
<sequence length="141" mass="16470">MTTKTRSKSQPPHTAHSEAHRSESRKKLSRGKTAQSRHRNGPPARPPWNNDTTIDYEKFEIKTDPQALQKAKEEQEALNQSWMESLRPDPLGRPPWNNDTTFDYDKHDFQQEPAGRDSKEEQEKLNETWMSSLRGSFHQDQ</sequence>
<feature type="compositionally biased region" description="Polar residues" evidence="1">
    <location>
        <begin position="1"/>
        <end position="12"/>
    </location>
</feature>
<dbReference type="WBParaSite" id="MBELARI_LOCUS21726">
    <property type="protein sequence ID" value="MBELARI_LOCUS21726"/>
    <property type="gene ID" value="MBELARI_LOCUS21726"/>
</dbReference>
<evidence type="ECO:0000313" key="2">
    <source>
        <dbReference type="Proteomes" id="UP000887575"/>
    </source>
</evidence>
<dbReference type="AlphaFoldDB" id="A0AAF3F535"/>
<protein>
    <submittedName>
        <fullName evidence="3">Uncharacterized protein</fullName>
    </submittedName>
</protein>
<accession>A0AAF3F535</accession>
<feature type="region of interest" description="Disordered" evidence="1">
    <location>
        <begin position="1"/>
        <end position="141"/>
    </location>
</feature>
<feature type="compositionally biased region" description="Basic residues" evidence="1">
    <location>
        <begin position="27"/>
        <end position="40"/>
    </location>
</feature>
<reference evidence="3" key="1">
    <citation type="submission" date="2024-02" db="UniProtKB">
        <authorList>
            <consortium name="WormBaseParasite"/>
        </authorList>
    </citation>
    <scope>IDENTIFICATION</scope>
</reference>
<feature type="compositionally biased region" description="Basic and acidic residues" evidence="1">
    <location>
        <begin position="15"/>
        <end position="26"/>
    </location>
</feature>
<feature type="compositionally biased region" description="Basic and acidic residues" evidence="1">
    <location>
        <begin position="103"/>
        <end position="126"/>
    </location>
</feature>
<keyword evidence="2" id="KW-1185">Reference proteome</keyword>
<proteinExistence type="predicted"/>
<name>A0AAF3F535_9BILA</name>
<organism evidence="2 3">
    <name type="scientific">Mesorhabditis belari</name>
    <dbReference type="NCBI Taxonomy" id="2138241"/>
    <lineage>
        <taxon>Eukaryota</taxon>
        <taxon>Metazoa</taxon>
        <taxon>Ecdysozoa</taxon>
        <taxon>Nematoda</taxon>
        <taxon>Chromadorea</taxon>
        <taxon>Rhabditida</taxon>
        <taxon>Rhabditina</taxon>
        <taxon>Rhabditomorpha</taxon>
        <taxon>Rhabditoidea</taxon>
        <taxon>Rhabditidae</taxon>
        <taxon>Mesorhabditinae</taxon>
        <taxon>Mesorhabditis</taxon>
    </lineage>
</organism>
<evidence type="ECO:0000313" key="3">
    <source>
        <dbReference type="WBParaSite" id="MBELARI_LOCUS21726"/>
    </source>
</evidence>